<evidence type="ECO:0000259" key="2">
    <source>
        <dbReference type="Pfam" id="PF00857"/>
    </source>
</evidence>
<dbReference type="GO" id="GO:0016787">
    <property type="term" value="F:hydrolase activity"/>
    <property type="evidence" value="ECO:0007669"/>
    <property type="project" value="UniProtKB-KW"/>
</dbReference>
<dbReference type="PANTHER" id="PTHR43540:SF6">
    <property type="entry name" value="ISOCHORISMATASE-LIKE DOMAIN-CONTAINING PROTEIN"/>
    <property type="match status" value="1"/>
</dbReference>
<name>A0A919VC54_9ACTN</name>
<reference evidence="3" key="1">
    <citation type="submission" date="2021-01" db="EMBL/GenBank/DDBJ databases">
        <title>Whole genome shotgun sequence of Sinosporangium siamense NBRC 109515.</title>
        <authorList>
            <person name="Komaki H."/>
            <person name="Tamura T."/>
        </authorList>
    </citation>
    <scope>NUCLEOTIDE SEQUENCE</scope>
    <source>
        <strain evidence="3">NBRC 109515</strain>
    </source>
</reference>
<keyword evidence="1" id="KW-0378">Hydrolase</keyword>
<dbReference type="InterPro" id="IPR050272">
    <property type="entry name" value="Isochorismatase-like_hydrls"/>
</dbReference>
<dbReference type="AlphaFoldDB" id="A0A919VC54"/>
<dbReference type="PANTHER" id="PTHR43540">
    <property type="entry name" value="PEROXYUREIDOACRYLATE/UREIDOACRYLATE AMIDOHYDROLASE-RELATED"/>
    <property type="match status" value="1"/>
</dbReference>
<comment type="caution">
    <text evidence="3">The sequence shown here is derived from an EMBL/GenBank/DDBJ whole genome shotgun (WGS) entry which is preliminary data.</text>
</comment>
<gene>
    <name evidence="3" type="ORF">Ssi02_30250</name>
</gene>
<evidence type="ECO:0000313" key="4">
    <source>
        <dbReference type="Proteomes" id="UP000606172"/>
    </source>
</evidence>
<dbReference type="CDD" id="cd00431">
    <property type="entry name" value="cysteine_hydrolases"/>
    <property type="match status" value="1"/>
</dbReference>
<dbReference type="InterPro" id="IPR036380">
    <property type="entry name" value="Isochorismatase-like_sf"/>
</dbReference>
<sequence length="239" mass="25331">MSAAGNAVDAVVNPAVDAQDLAERLRPDRTALILIDLSNDFVHPRGKAAVVGGRDVTHALRILPAAARLAAAARAAGAAVIHCQHTTLPGGAGDSPVWRDARSRASYSAEDICLDGSWGQAIVDELAPEPVDHVVKKYRYGGFAGTNLELVLRSLGRDSVICCGVSTNVCVDTTAREAFAREFYVTIPSDACASWDMDLHAAALATAERRFARVAAVEDVVAAWARRQGNRSQPTRTST</sequence>
<feature type="domain" description="Isochorismatase-like" evidence="2">
    <location>
        <begin position="30"/>
        <end position="219"/>
    </location>
</feature>
<accession>A0A919VC54</accession>
<evidence type="ECO:0000256" key="1">
    <source>
        <dbReference type="ARBA" id="ARBA00022801"/>
    </source>
</evidence>
<proteinExistence type="predicted"/>
<protein>
    <submittedName>
        <fullName evidence="3">Isochorismatase</fullName>
    </submittedName>
</protein>
<dbReference type="Pfam" id="PF00857">
    <property type="entry name" value="Isochorismatase"/>
    <property type="match status" value="1"/>
</dbReference>
<keyword evidence="4" id="KW-1185">Reference proteome</keyword>
<evidence type="ECO:0000313" key="3">
    <source>
        <dbReference type="EMBL" id="GII92794.1"/>
    </source>
</evidence>
<dbReference type="InterPro" id="IPR000868">
    <property type="entry name" value="Isochorismatase-like_dom"/>
</dbReference>
<dbReference type="SUPFAM" id="SSF52499">
    <property type="entry name" value="Isochorismatase-like hydrolases"/>
    <property type="match status" value="1"/>
</dbReference>
<dbReference type="Proteomes" id="UP000606172">
    <property type="component" value="Unassembled WGS sequence"/>
</dbReference>
<dbReference type="EMBL" id="BOOW01000018">
    <property type="protein sequence ID" value="GII92794.1"/>
    <property type="molecule type" value="Genomic_DNA"/>
</dbReference>
<dbReference type="Gene3D" id="3.40.50.850">
    <property type="entry name" value="Isochorismatase-like"/>
    <property type="match status" value="1"/>
</dbReference>
<dbReference type="RefSeq" id="WP_204025844.1">
    <property type="nucleotide sequence ID" value="NZ_BOOW01000018.1"/>
</dbReference>
<organism evidence="3 4">
    <name type="scientific">Sinosporangium siamense</name>
    <dbReference type="NCBI Taxonomy" id="1367973"/>
    <lineage>
        <taxon>Bacteria</taxon>
        <taxon>Bacillati</taxon>
        <taxon>Actinomycetota</taxon>
        <taxon>Actinomycetes</taxon>
        <taxon>Streptosporangiales</taxon>
        <taxon>Streptosporangiaceae</taxon>
        <taxon>Sinosporangium</taxon>
    </lineage>
</organism>